<dbReference type="eggNOG" id="KOG1721">
    <property type="taxonomic scope" value="Eukaryota"/>
</dbReference>
<dbReference type="PANTHER" id="PTHR26374">
    <property type="entry name" value="ZINC FINGER PROTEIN ZAT5"/>
    <property type="match status" value="1"/>
</dbReference>
<evidence type="ECO:0000256" key="9">
    <source>
        <dbReference type="PROSITE-ProRule" id="PRU00042"/>
    </source>
</evidence>
<evidence type="ECO:0000256" key="8">
    <source>
        <dbReference type="ARBA" id="ARBA00023242"/>
    </source>
</evidence>
<keyword evidence="5" id="KW-0862">Zinc</keyword>
<gene>
    <name evidence="11" type="ORF">AMTR_s00042p00142880</name>
</gene>
<dbReference type="Pfam" id="PF13912">
    <property type="entry name" value="zf-C2H2_6"/>
    <property type="match status" value="2"/>
</dbReference>
<dbReference type="SMART" id="SM00355">
    <property type="entry name" value="ZnF_C2H2"/>
    <property type="match status" value="2"/>
</dbReference>
<evidence type="ECO:0000256" key="6">
    <source>
        <dbReference type="ARBA" id="ARBA00023015"/>
    </source>
</evidence>
<accession>W1P7L6</accession>
<dbReference type="PROSITE" id="PS50157">
    <property type="entry name" value="ZINC_FINGER_C2H2_2"/>
    <property type="match status" value="1"/>
</dbReference>
<dbReference type="GO" id="GO:0003700">
    <property type="term" value="F:DNA-binding transcription factor activity"/>
    <property type="evidence" value="ECO:0000318"/>
    <property type="project" value="GO_Central"/>
</dbReference>
<evidence type="ECO:0000256" key="4">
    <source>
        <dbReference type="ARBA" id="ARBA00022771"/>
    </source>
</evidence>
<dbReference type="GO" id="GO:0006355">
    <property type="term" value="P:regulation of DNA-templated transcription"/>
    <property type="evidence" value="ECO:0000318"/>
    <property type="project" value="GO_Central"/>
</dbReference>
<dbReference type="SUPFAM" id="SSF57667">
    <property type="entry name" value="beta-beta-alpha zinc fingers"/>
    <property type="match status" value="1"/>
</dbReference>
<dbReference type="Gene3D" id="3.30.160.60">
    <property type="entry name" value="Classic Zinc Finger"/>
    <property type="match status" value="1"/>
</dbReference>
<dbReference type="Gramene" id="ERN03586">
    <property type="protein sequence ID" value="ERN03586"/>
    <property type="gene ID" value="AMTR_s00042p00142880"/>
</dbReference>
<proteinExistence type="predicted"/>
<keyword evidence="6" id="KW-0805">Transcription regulation</keyword>
<evidence type="ECO:0000256" key="5">
    <source>
        <dbReference type="ARBA" id="ARBA00022833"/>
    </source>
</evidence>
<organism evidence="11 12">
    <name type="scientific">Amborella trichopoda</name>
    <dbReference type="NCBI Taxonomy" id="13333"/>
    <lineage>
        <taxon>Eukaryota</taxon>
        <taxon>Viridiplantae</taxon>
        <taxon>Streptophyta</taxon>
        <taxon>Embryophyta</taxon>
        <taxon>Tracheophyta</taxon>
        <taxon>Spermatophyta</taxon>
        <taxon>Magnoliopsida</taxon>
        <taxon>Amborellales</taxon>
        <taxon>Amborellaceae</taxon>
        <taxon>Amborella</taxon>
    </lineage>
</organism>
<dbReference type="PANTHER" id="PTHR26374:SF456">
    <property type="entry name" value="ZINC FINGER PROTEIN ZAT5-LIKE"/>
    <property type="match status" value="1"/>
</dbReference>
<dbReference type="InterPro" id="IPR013087">
    <property type="entry name" value="Znf_C2H2_type"/>
</dbReference>
<dbReference type="EMBL" id="KI394353">
    <property type="protein sequence ID" value="ERN03586.1"/>
    <property type="molecule type" value="Genomic_DNA"/>
</dbReference>
<feature type="domain" description="C2H2-type" evidence="10">
    <location>
        <begin position="185"/>
        <end position="207"/>
    </location>
</feature>
<keyword evidence="8" id="KW-0539">Nucleus</keyword>
<evidence type="ECO:0000259" key="10">
    <source>
        <dbReference type="PROSITE" id="PS50157"/>
    </source>
</evidence>
<evidence type="ECO:0000256" key="1">
    <source>
        <dbReference type="ARBA" id="ARBA00004123"/>
    </source>
</evidence>
<dbReference type="GO" id="GO:0005634">
    <property type="term" value="C:nucleus"/>
    <property type="evidence" value="ECO:0000318"/>
    <property type="project" value="GO_Central"/>
</dbReference>
<dbReference type="PROSITE" id="PS00028">
    <property type="entry name" value="ZINC_FINGER_C2H2_1"/>
    <property type="match status" value="2"/>
</dbReference>
<keyword evidence="3" id="KW-0677">Repeat</keyword>
<keyword evidence="12" id="KW-1185">Reference proteome</keyword>
<dbReference type="Proteomes" id="UP000017836">
    <property type="component" value="Unassembled WGS sequence"/>
</dbReference>
<evidence type="ECO:0000313" key="11">
    <source>
        <dbReference type="EMBL" id="ERN03586.1"/>
    </source>
</evidence>
<dbReference type="InterPro" id="IPR036236">
    <property type="entry name" value="Znf_C2H2_sf"/>
</dbReference>
<protein>
    <recommendedName>
        <fullName evidence="10">C2H2-type domain-containing protein</fullName>
    </recommendedName>
</protein>
<evidence type="ECO:0000256" key="3">
    <source>
        <dbReference type="ARBA" id="ARBA00022737"/>
    </source>
</evidence>
<evidence type="ECO:0000313" key="12">
    <source>
        <dbReference type="Proteomes" id="UP000017836"/>
    </source>
</evidence>
<keyword evidence="4 9" id="KW-0863">Zinc-finger</keyword>
<dbReference type="GO" id="GO:0000976">
    <property type="term" value="F:transcription cis-regulatory region binding"/>
    <property type="evidence" value="ECO:0000318"/>
    <property type="project" value="GO_Central"/>
</dbReference>
<keyword evidence="7" id="KW-0804">Transcription</keyword>
<name>W1P7L6_AMBTC</name>
<dbReference type="AlphaFoldDB" id="W1P7L6"/>
<dbReference type="HOGENOM" id="CLU_1231384_0_0_1"/>
<evidence type="ECO:0000256" key="7">
    <source>
        <dbReference type="ARBA" id="ARBA00023163"/>
    </source>
</evidence>
<dbReference type="GO" id="GO:0008270">
    <property type="term" value="F:zinc ion binding"/>
    <property type="evidence" value="ECO:0007669"/>
    <property type="project" value="UniProtKB-KW"/>
</dbReference>
<sequence length="225" mass="25196">MFGQPRASFSHGVANPLDLEDRLYTDEPIEPLSLTLSLSPYQLNPTILDHLSSSVSLSSYKDNHTTSQPISTTLTLFLPQQDSSHSALFTDSSTCKQYFGNHTQDLKDVGEYNPITHYFGIGDTQDSQKNGNHVQDFGNGHRCNMCRKSFTSGQAHGGHMTIHREVLSKLNSEQKKNESNGRRFYECRVCRKRFKSSPALGGHMGAHRSPFNIEASSSKSFFPFM</sequence>
<dbReference type="STRING" id="13333.W1P7L6"/>
<reference evidence="12" key="1">
    <citation type="journal article" date="2013" name="Science">
        <title>The Amborella genome and the evolution of flowering plants.</title>
        <authorList>
            <consortium name="Amborella Genome Project"/>
        </authorList>
    </citation>
    <scope>NUCLEOTIDE SEQUENCE [LARGE SCALE GENOMIC DNA]</scope>
</reference>
<evidence type="ECO:0000256" key="2">
    <source>
        <dbReference type="ARBA" id="ARBA00022723"/>
    </source>
</evidence>
<comment type="subcellular location">
    <subcellularLocation>
        <location evidence="1">Nucleus</location>
    </subcellularLocation>
</comment>
<keyword evidence="2" id="KW-0479">Metal-binding</keyword>